<proteinExistence type="inferred from homology"/>
<dbReference type="GO" id="GO:0006508">
    <property type="term" value="P:proteolysis"/>
    <property type="evidence" value="ECO:0007669"/>
    <property type="project" value="UniProtKB-KW"/>
</dbReference>
<sequence length="398" mass="42449">MSFFKDDFYSTKASKRNSFGRRSQSRVGIALLSAASGALLVLLVLWISGIAGSTGQAVQSVIASTSLGQTSDQEDNRVVEAYNKVGPAVVSVISLIKSEEDPVSPEGQGYGLGSGVIFRIGNNKAQIVTNNHVVEGGTSYEVVLANKDRRKAVLVGRDPFTDLAVLEIDSKGVTEFAEFGDSDTLKAGQTAIAIGNPLGMDFAQTLTKGIISAPMRIVPTTIGKDSGVAWEMNVIQTDAPINQGNSGGPLVSIEGKVIGINSMKIVESGVEGLGFAIPINEAKPILEALILDHKIKRPYMGIGPSDLQMFTEGLEVLELPKEITKGVIVMQSSGPAKEAGLKEKDVIVELDGKAIESSFELRKYLFDHKKIGDTLSVTYYRGQKKSELTVTLGEMPEN</sequence>
<accession>A0A6B8RW07</accession>
<dbReference type="InterPro" id="IPR009003">
    <property type="entry name" value="Peptidase_S1_PA"/>
</dbReference>
<dbReference type="Gene3D" id="2.40.10.10">
    <property type="entry name" value="Trypsin-like serine proteases"/>
    <property type="match status" value="2"/>
</dbReference>
<feature type="domain" description="PDZ" evidence="5">
    <location>
        <begin position="298"/>
        <end position="392"/>
    </location>
</feature>
<evidence type="ECO:0000256" key="2">
    <source>
        <dbReference type="ARBA" id="ARBA00022670"/>
    </source>
</evidence>
<dbReference type="EMBL" id="CP034235">
    <property type="protein sequence ID" value="QGQ99835.1"/>
    <property type="molecule type" value="Genomic_DNA"/>
</dbReference>
<dbReference type="PANTHER" id="PTHR43343">
    <property type="entry name" value="PEPTIDASE S12"/>
    <property type="match status" value="1"/>
</dbReference>
<dbReference type="InterPro" id="IPR043504">
    <property type="entry name" value="Peptidase_S1_PA_chymotrypsin"/>
</dbReference>
<keyword evidence="3" id="KW-0378">Hydrolase</keyword>
<dbReference type="InterPro" id="IPR001940">
    <property type="entry name" value="Peptidase_S1C"/>
</dbReference>
<dbReference type="PANTHER" id="PTHR43343:SF3">
    <property type="entry name" value="PROTEASE DO-LIKE 8, CHLOROPLASTIC"/>
    <property type="match status" value="1"/>
</dbReference>
<dbReference type="Pfam" id="PF13365">
    <property type="entry name" value="Trypsin_2"/>
    <property type="match status" value="1"/>
</dbReference>
<dbReference type="OrthoDB" id="9758917at2"/>
<evidence type="ECO:0000313" key="6">
    <source>
        <dbReference type="EMBL" id="QGQ99835.1"/>
    </source>
</evidence>
<organism evidence="6 7">
    <name type="scientific">Paenibacillus psychroresistens</name>
    <dbReference type="NCBI Taxonomy" id="1778678"/>
    <lineage>
        <taxon>Bacteria</taxon>
        <taxon>Bacillati</taxon>
        <taxon>Bacillota</taxon>
        <taxon>Bacilli</taxon>
        <taxon>Bacillales</taxon>
        <taxon>Paenibacillaceae</taxon>
        <taxon>Paenibacillus</taxon>
    </lineage>
</organism>
<gene>
    <name evidence="6" type="ORF">EHS13_35710</name>
</gene>
<dbReference type="GO" id="GO:0004252">
    <property type="term" value="F:serine-type endopeptidase activity"/>
    <property type="evidence" value="ECO:0007669"/>
    <property type="project" value="InterPro"/>
</dbReference>
<dbReference type="SUPFAM" id="SSF50156">
    <property type="entry name" value="PDZ domain-like"/>
    <property type="match status" value="1"/>
</dbReference>
<dbReference type="InterPro" id="IPR036034">
    <property type="entry name" value="PDZ_sf"/>
</dbReference>
<dbReference type="SUPFAM" id="SSF50494">
    <property type="entry name" value="Trypsin-like serine proteases"/>
    <property type="match status" value="1"/>
</dbReference>
<keyword evidence="7" id="KW-1185">Reference proteome</keyword>
<dbReference type="InterPro" id="IPR001478">
    <property type="entry name" value="PDZ"/>
</dbReference>
<dbReference type="KEGG" id="ppsc:EHS13_35710"/>
<evidence type="ECO:0000259" key="5">
    <source>
        <dbReference type="Pfam" id="PF13180"/>
    </source>
</evidence>
<keyword evidence="2" id="KW-0645">Protease</keyword>
<name>A0A6B8RW07_9BACL</name>
<evidence type="ECO:0000313" key="7">
    <source>
        <dbReference type="Proteomes" id="UP000426246"/>
    </source>
</evidence>
<dbReference type="Pfam" id="PF13180">
    <property type="entry name" value="PDZ_2"/>
    <property type="match status" value="1"/>
</dbReference>
<dbReference type="AlphaFoldDB" id="A0A6B8RW07"/>
<dbReference type="Proteomes" id="UP000426246">
    <property type="component" value="Chromosome"/>
</dbReference>
<evidence type="ECO:0000256" key="3">
    <source>
        <dbReference type="ARBA" id="ARBA00022801"/>
    </source>
</evidence>
<reference evidence="7" key="1">
    <citation type="submission" date="2018-11" db="EMBL/GenBank/DDBJ databases">
        <title>Complete genome sequence of Paenibacillus sp. ML311-T8.</title>
        <authorList>
            <person name="Nam Y.-D."/>
            <person name="Kang J."/>
            <person name="Chung W.-H."/>
            <person name="Park Y.S."/>
        </authorList>
    </citation>
    <scope>NUCLEOTIDE SEQUENCE [LARGE SCALE GENOMIC DNA]</scope>
    <source>
        <strain evidence="7">ML311-T8</strain>
    </source>
</reference>
<comment type="similarity">
    <text evidence="1">Belongs to the peptidase S1C family.</text>
</comment>
<protein>
    <submittedName>
        <fullName evidence="6">PDZ domain-containing protein</fullName>
    </submittedName>
</protein>
<evidence type="ECO:0000256" key="4">
    <source>
        <dbReference type="ARBA" id="ARBA00022825"/>
    </source>
</evidence>
<dbReference type="InterPro" id="IPR051201">
    <property type="entry name" value="Chloro_Bact_Ser_Proteases"/>
</dbReference>
<dbReference type="Gene3D" id="2.30.42.10">
    <property type="match status" value="1"/>
</dbReference>
<evidence type="ECO:0000256" key="1">
    <source>
        <dbReference type="ARBA" id="ARBA00010541"/>
    </source>
</evidence>
<keyword evidence="4" id="KW-0720">Serine protease</keyword>
<dbReference type="PRINTS" id="PR00834">
    <property type="entry name" value="PROTEASES2C"/>
</dbReference>